<dbReference type="EMBL" id="RAYQ01000111">
    <property type="protein sequence ID" value="RKI83692.1"/>
    <property type="molecule type" value="Genomic_DNA"/>
</dbReference>
<name>A0A3A8ZW41_9FIRM</name>
<dbReference type="PANTHER" id="PTHR36455:SF1">
    <property type="entry name" value="BLR8292 PROTEIN"/>
    <property type="match status" value="1"/>
</dbReference>
<dbReference type="InterPro" id="IPR008878">
    <property type="entry name" value="Transposase_IS66_Orf2"/>
</dbReference>
<accession>A0A3A8ZW41</accession>
<evidence type="ECO:0000313" key="1">
    <source>
        <dbReference type="EMBL" id="RKI83692.1"/>
    </source>
</evidence>
<comment type="caution">
    <text evidence="1">The sequence shown here is derived from an EMBL/GenBank/DDBJ whole genome shotgun (WGS) entry which is preliminary data.</text>
</comment>
<dbReference type="RefSeq" id="WP_120472572.1">
    <property type="nucleotide sequence ID" value="NZ_RAYQ01000111.1"/>
</dbReference>
<dbReference type="OrthoDB" id="4956084at2"/>
<reference evidence="1 2" key="1">
    <citation type="submission" date="2018-09" db="EMBL/GenBank/DDBJ databases">
        <title>Murine metabolic-syndrome-specific gut microbial biobank.</title>
        <authorList>
            <person name="Liu C."/>
        </authorList>
    </citation>
    <scope>NUCLEOTIDE SEQUENCE [LARGE SCALE GENOMIC DNA]</scope>
    <source>
        <strain evidence="1 2">0.1xD8-82</strain>
    </source>
</reference>
<evidence type="ECO:0000313" key="2">
    <source>
        <dbReference type="Proteomes" id="UP000280696"/>
    </source>
</evidence>
<dbReference type="PANTHER" id="PTHR36455">
    <property type="match status" value="1"/>
</dbReference>
<keyword evidence="2" id="KW-1185">Reference proteome</keyword>
<dbReference type="AlphaFoldDB" id="A0A3A8ZW41"/>
<dbReference type="Proteomes" id="UP000280696">
    <property type="component" value="Unassembled WGS sequence"/>
</dbReference>
<organism evidence="1 2">
    <name type="scientific">Parablautia intestinalis</name>
    <dbReference type="NCBI Taxonomy" id="2320100"/>
    <lineage>
        <taxon>Bacteria</taxon>
        <taxon>Bacillati</taxon>
        <taxon>Bacillota</taxon>
        <taxon>Clostridia</taxon>
        <taxon>Lachnospirales</taxon>
        <taxon>Lachnospiraceae</taxon>
        <taxon>Parablautia</taxon>
    </lineage>
</organism>
<gene>
    <name evidence="1" type="ORF">D7V94_23195</name>
</gene>
<dbReference type="Pfam" id="PF05717">
    <property type="entry name" value="TnpB_IS66"/>
    <property type="match status" value="1"/>
</dbReference>
<protein>
    <submittedName>
        <fullName evidence="1">Transposase</fullName>
    </submittedName>
</protein>
<proteinExistence type="predicted"/>
<dbReference type="NCBIfam" id="NF033819">
    <property type="entry name" value="IS66_TnpB"/>
    <property type="match status" value="1"/>
</dbReference>
<sequence length="113" mass="12994">MLGDISGLEKIYIVCGYTDMRKSIDGLCAIVEDQLKMDPASGALFLFCGRRRDRIKALLREPDGFVLIYKRLTVPGGYQWPRKHSEVRDLSWREFDWLMSGIDIDQPKALKAE</sequence>